<dbReference type="Proteomes" id="UP000028007">
    <property type="component" value="Unassembled WGS sequence"/>
</dbReference>
<organism evidence="1 2">
    <name type="scientific">Pedobacter antarcticus 4BY</name>
    <dbReference type="NCBI Taxonomy" id="1358423"/>
    <lineage>
        <taxon>Bacteria</taxon>
        <taxon>Pseudomonadati</taxon>
        <taxon>Bacteroidota</taxon>
        <taxon>Sphingobacteriia</taxon>
        <taxon>Sphingobacteriales</taxon>
        <taxon>Sphingobacteriaceae</taxon>
        <taxon>Pedobacter</taxon>
    </lineage>
</organism>
<dbReference type="AlphaFoldDB" id="A0A081PBR3"/>
<comment type="caution">
    <text evidence="1">The sequence shown here is derived from an EMBL/GenBank/DDBJ whole genome shotgun (WGS) entry which is preliminary data.</text>
</comment>
<dbReference type="EMBL" id="JNFF01000117">
    <property type="protein sequence ID" value="KEQ28136.1"/>
    <property type="molecule type" value="Genomic_DNA"/>
</dbReference>
<evidence type="ECO:0000313" key="2">
    <source>
        <dbReference type="Proteomes" id="UP000028007"/>
    </source>
</evidence>
<evidence type="ECO:0000313" key="1">
    <source>
        <dbReference type="EMBL" id="KEQ28136.1"/>
    </source>
</evidence>
<reference evidence="1 2" key="1">
    <citation type="journal article" date="1992" name="Int. J. Syst. Bacteriol.">
        <title>Sphingobacterium antarcticus sp. nov. a Psychrotrophic Bacterium from the Soils of Schirmacher Oasis, Antarctica.</title>
        <authorList>
            <person name="Shivaji S."/>
            <person name="Ray M.K."/>
            <person name="Rao N.S."/>
            <person name="Saiserr L."/>
            <person name="Jagannadham M.V."/>
            <person name="Kumar G.S."/>
            <person name="Reddy G."/>
            <person name="Bhargava P.M."/>
        </authorList>
    </citation>
    <scope>NUCLEOTIDE SEQUENCE [LARGE SCALE GENOMIC DNA]</scope>
    <source>
        <strain evidence="1 2">4BY</strain>
    </source>
</reference>
<name>A0A081PBR3_9SPHI</name>
<dbReference type="RefSeq" id="WP_037444687.1">
    <property type="nucleotide sequence ID" value="NZ_JNFF01000117.1"/>
</dbReference>
<gene>
    <name evidence="1" type="ORF">N180_00420</name>
</gene>
<keyword evidence="2" id="KW-1185">Reference proteome</keyword>
<sequence>MKKIILTVVLMSFSVYGFSQFKVGRSKEEVKADKDKVTPKRIGVKTTALTADYELYAVGDDKEFLRYITKGGMGTEIYEVINFTDMKEEADFYKYVLGLYDDFKDNEILINKMKIVPREMKLLGMKNIMFDVYPKSNSDYKNSTIMLSKKAWVNLFKNSRIHKL</sequence>
<accession>A0A081PBR3</accession>
<proteinExistence type="predicted"/>
<dbReference type="OrthoDB" id="760659at2"/>
<protein>
    <submittedName>
        <fullName evidence="1">Uncharacterized protein</fullName>
    </submittedName>
</protein>